<sequence length="31" mass="3738">MLEETEDVPPTTVKWFKIFLFRDDYSSVWTG</sequence>
<accession>A0ABV2KDP9</accession>
<name>A0ABV2KDP9_SPOPS</name>
<dbReference type="EMBL" id="JBEPME010000008">
    <property type="protein sequence ID" value="MET3659167.1"/>
    <property type="molecule type" value="Genomic_DNA"/>
</dbReference>
<evidence type="ECO:0000313" key="2">
    <source>
        <dbReference type="Proteomes" id="UP001549104"/>
    </source>
</evidence>
<keyword evidence="2" id="KW-1185">Reference proteome</keyword>
<organism evidence="1 2">
    <name type="scientific">Sporosarcina psychrophila</name>
    <name type="common">Bacillus psychrophilus</name>
    <dbReference type="NCBI Taxonomy" id="1476"/>
    <lineage>
        <taxon>Bacteria</taxon>
        <taxon>Bacillati</taxon>
        <taxon>Bacillota</taxon>
        <taxon>Bacilli</taxon>
        <taxon>Bacillales</taxon>
        <taxon>Caryophanaceae</taxon>
        <taxon>Sporosarcina</taxon>
    </lineage>
</organism>
<evidence type="ECO:0000313" key="1">
    <source>
        <dbReference type="EMBL" id="MET3659167.1"/>
    </source>
</evidence>
<comment type="caution">
    <text evidence="1">The sequence shown here is derived from an EMBL/GenBank/DDBJ whole genome shotgun (WGS) entry which is preliminary data.</text>
</comment>
<proteinExistence type="predicted"/>
<protein>
    <submittedName>
        <fullName evidence="1">Uncharacterized protein</fullName>
    </submittedName>
</protein>
<gene>
    <name evidence="1" type="ORF">ABIC55_004287</name>
</gene>
<reference evidence="1 2" key="1">
    <citation type="submission" date="2024-06" db="EMBL/GenBank/DDBJ databases">
        <title>Sorghum-associated microbial communities from plants grown in Nebraska, USA.</title>
        <authorList>
            <person name="Schachtman D."/>
        </authorList>
    </citation>
    <scope>NUCLEOTIDE SEQUENCE [LARGE SCALE GENOMIC DNA]</scope>
    <source>
        <strain evidence="1 2">1288</strain>
    </source>
</reference>
<dbReference type="Proteomes" id="UP001549104">
    <property type="component" value="Unassembled WGS sequence"/>
</dbReference>